<evidence type="ECO:0000313" key="3">
    <source>
        <dbReference type="Proteomes" id="UP001055337"/>
    </source>
</evidence>
<sequence length="235" mass="24249">MGIAVLAGCTSTVEGSAVRREPVTTVRDLATVLPSSAEVTRAVGNPLPESGSAAIGGIDMLPNGIQDNSGAAPIECLGPATPFMRVVYQGGDVRRVGWQEFSNVGSGQAVSSVDAGVVEFASDIEAQRMFADFAARWKSCEGTTVRSTLPGPANTELYQKITDVKVDGPLVSATVINSDNQGDAAFPIERAIGLAADCVIDVDAAVTGGTPAQQRASGRAVSIVRTMQDKVNLGR</sequence>
<dbReference type="Proteomes" id="UP001055337">
    <property type="component" value="Chromosome"/>
</dbReference>
<dbReference type="Gene3D" id="3.40.1000.70">
    <property type="entry name" value="PknH-like extracellular domain"/>
    <property type="match status" value="1"/>
</dbReference>
<dbReference type="EMBL" id="CP092362">
    <property type="protein sequence ID" value="ULN40009.1"/>
    <property type="molecule type" value="Genomic_DNA"/>
</dbReference>
<dbReference type="RefSeq" id="WP_240176862.1">
    <property type="nucleotide sequence ID" value="NZ_CP092362.2"/>
</dbReference>
<keyword evidence="3" id="KW-1185">Reference proteome</keyword>
<protein>
    <submittedName>
        <fullName evidence="2">Sensor domain-containing protein</fullName>
    </submittedName>
</protein>
<dbReference type="Pfam" id="PF14032">
    <property type="entry name" value="PknH_C"/>
    <property type="match status" value="1"/>
</dbReference>
<gene>
    <name evidence="2" type="ORF">MI149_20185</name>
</gene>
<feature type="domain" description="PknH-like extracellular" evidence="1">
    <location>
        <begin position="26"/>
        <end position="230"/>
    </location>
</feature>
<reference evidence="2" key="1">
    <citation type="submission" date="2022-08" db="EMBL/GenBank/DDBJ databases">
        <title>Whole genome sequencing of non-tuberculosis mycobacteria type-strains.</title>
        <authorList>
            <person name="Igarashi Y."/>
            <person name="Osugi A."/>
            <person name="Mitarai S."/>
        </authorList>
    </citation>
    <scope>NUCLEOTIDE SEQUENCE</scope>
    <source>
        <strain evidence="2">JCM 16369</strain>
    </source>
</reference>
<dbReference type="InterPro" id="IPR038232">
    <property type="entry name" value="PknH-like_Extracell_sf"/>
</dbReference>
<evidence type="ECO:0000259" key="1">
    <source>
        <dbReference type="Pfam" id="PF14032"/>
    </source>
</evidence>
<accession>A0ABY3TI53</accession>
<dbReference type="InterPro" id="IPR026954">
    <property type="entry name" value="PknH-like_Extracell"/>
</dbReference>
<proteinExistence type="predicted"/>
<organism evidence="2 3">
    <name type="scientific">Mycolicibacterium crocinum</name>
    <dbReference type="NCBI Taxonomy" id="388459"/>
    <lineage>
        <taxon>Bacteria</taxon>
        <taxon>Bacillati</taxon>
        <taxon>Actinomycetota</taxon>
        <taxon>Actinomycetes</taxon>
        <taxon>Mycobacteriales</taxon>
        <taxon>Mycobacteriaceae</taxon>
        <taxon>Mycolicibacterium</taxon>
    </lineage>
</organism>
<name>A0ABY3TI53_9MYCO</name>
<evidence type="ECO:0000313" key="2">
    <source>
        <dbReference type="EMBL" id="ULN40009.1"/>
    </source>
</evidence>